<evidence type="ECO:0000256" key="1">
    <source>
        <dbReference type="ARBA" id="ARBA00000085"/>
    </source>
</evidence>
<keyword evidence="6" id="KW-0418">Kinase</keyword>
<evidence type="ECO:0000313" key="11">
    <source>
        <dbReference type="Proteomes" id="UP001501195"/>
    </source>
</evidence>
<evidence type="ECO:0000256" key="6">
    <source>
        <dbReference type="ARBA" id="ARBA00022777"/>
    </source>
</evidence>
<evidence type="ECO:0000313" key="10">
    <source>
        <dbReference type="EMBL" id="GAA4988859.1"/>
    </source>
</evidence>
<evidence type="ECO:0000256" key="2">
    <source>
        <dbReference type="ARBA" id="ARBA00004236"/>
    </source>
</evidence>
<organism evidence="10 11">
    <name type="scientific">Kineococcus glutinatus</name>
    <dbReference type="NCBI Taxonomy" id="1070872"/>
    <lineage>
        <taxon>Bacteria</taxon>
        <taxon>Bacillati</taxon>
        <taxon>Actinomycetota</taxon>
        <taxon>Actinomycetes</taxon>
        <taxon>Kineosporiales</taxon>
        <taxon>Kineosporiaceae</taxon>
        <taxon>Kineococcus</taxon>
    </lineage>
</organism>
<dbReference type="GO" id="GO:0005524">
    <property type="term" value="F:ATP binding"/>
    <property type="evidence" value="ECO:0007669"/>
    <property type="project" value="UniProtKB-KW"/>
</dbReference>
<dbReference type="SUPFAM" id="SSF55874">
    <property type="entry name" value="ATPase domain of HSP90 chaperone/DNA topoisomerase II/histidine kinase"/>
    <property type="match status" value="1"/>
</dbReference>
<dbReference type="InterPro" id="IPR003661">
    <property type="entry name" value="HisK_dim/P_dom"/>
</dbReference>
<dbReference type="SUPFAM" id="SSF47384">
    <property type="entry name" value="Homodimeric domain of signal transducing histidine kinase"/>
    <property type="match status" value="1"/>
</dbReference>
<keyword evidence="7" id="KW-0902">Two-component regulatory system</keyword>
<keyword evidence="10" id="KW-0067">ATP-binding</keyword>
<dbReference type="InterPro" id="IPR050351">
    <property type="entry name" value="BphY/WalK/GraS-like"/>
</dbReference>
<keyword evidence="11" id="KW-1185">Reference proteome</keyword>
<evidence type="ECO:0000259" key="9">
    <source>
        <dbReference type="PROSITE" id="PS50109"/>
    </source>
</evidence>
<dbReference type="EC" id="2.7.13.3" evidence="3"/>
<name>A0ABP9I5C1_9ACTN</name>
<evidence type="ECO:0000256" key="7">
    <source>
        <dbReference type="ARBA" id="ARBA00023012"/>
    </source>
</evidence>
<dbReference type="InterPro" id="IPR004358">
    <property type="entry name" value="Sig_transdc_His_kin-like_C"/>
</dbReference>
<dbReference type="PANTHER" id="PTHR45453:SF1">
    <property type="entry name" value="PHOSPHATE REGULON SENSOR PROTEIN PHOR"/>
    <property type="match status" value="1"/>
</dbReference>
<proteinExistence type="predicted"/>
<dbReference type="RefSeq" id="WP_345713264.1">
    <property type="nucleotide sequence ID" value="NZ_BAABIL010000470.1"/>
</dbReference>
<reference evidence="11" key="1">
    <citation type="journal article" date="2019" name="Int. J. Syst. Evol. Microbiol.">
        <title>The Global Catalogue of Microorganisms (GCM) 10K type strain sequencing project: providing services to taxonomists for standard genome sequencing and annotation.</title>
        <authorList>
            <consortium name="The Broad Institute Genomics Platform"/>
            <consortium name="The Broad Institute Genome Sequencing Center for Infectious Disease"/>
            <person name="Wu L."/>
            <person name="Ma J."/>
        </authorList>
    </citation>
    <scope>NUCLEOTIDE SEQUENCE [LARGE SCALE GENOMIC DNA]</scope>
    <source>
        <strain evidence="11">JCM 18126</strain>
    </source>
</reference>
<dbReference type="Pfam" id="PF02518">
    <property type="entry name" value="HATPase_c"/>
    <property type="match status" value="1"/>
</dbReference>
<dbReference type="Proteomes" id="UP001501195">
    <property type="component" value="Unassembled WGS sequence"/>
</dbReference>
<dbReference type="Gene3D" id="3.30.565.10">
    <property type="entry name" value="Histidine kinase-like ATPase, C-terminal domain"/>
    <property type="match status" value="1"/>
</dbReference>
<dbReference type="InterPro" id="IPR036097">
    <property type="entry name" value="HisK_dim/P_sf"/>
</dbReference>
<keyword evidence="4" id="KW-0597">Phosphoprotein</keyword>
<dbReference type="PRINTS" id="PR00344">
    <property type="entry name" value="BCTRLSENSOR"/>
</dbReference>
<evidence type="ECO:0000256" key="8">
    <source>
        <dbReference type="ARBA" id="ARBA00039401"/>
    </source>
</evidence>
<accession>A0ABP9I5C1</accession>
<dbReference type="InterPro" id="IPR036890">
    <property type="entry name" value="HATPase_C_sf"/>
</dbReference>
<evidence type="ECO:0000256" key="4">
    <source>
        <dbReference type="ARBA" id="ARBA00022553"/>
    </source>
</evidence>
<dbReference type="PANTHER" id="PTHR45453">
    <property type="entry name" value="PHOSPHATE REGULON SENSOR PROTEIN PHOR"/>
    <property type="match status" value="1"/>
</dbReference>
<dbReference type="Pfam" id="PF00512">
    <property type="entry name" value="HisKA"/>
    <property type="match status" value="1"/>
</dbReference>
<dbReference type="InterPro" id="IPR005467">
    <property type="entry name" value="His_kinase_dom"/>
</dbReference>
<comment type="catalytic activity">
    <reaction evidence="1">
        <text>ATP + protein L-histidine = ADP + protein N-phospho-L-histidine.</text>
        <dbReference type="EC" id="2.7.13.3"/>
    </reaction>
</comment>
<dbReference type="SMART" id="SM00388">
    <property type="entry name" value="HisKA"/>
    <property type="match status" value="1"/>
</dbReference>
<evidence type="ECO:0000256" key="5">
    <source>
        <dbReference type="ARBA" id="ARBA00022679"/>
    </source>
</evidence>
<dbReference type="Gene3D" id="1.10.287.130">
    <property type="match status" value="1"/>
</dbReference>
<comment type="caution">
    <text evidence="10">The sequence shown here is derived from an EMBL/GenBank/DDBJ whole genome shotgun (WGS) entry which is preliminary data.</text>
</comment>
<dbReference type="InterPro" id="IPR003594">
    <property type="entry name" value="HATPase_dom"/>
</dbReference>
<protein>
    <recommendedName>
        <fullName evidence="8">Sensor-like histidine kinase SenX3</fullName>
        <ecNumber evidence="3">2.7.13.3</ecNumber>
    </recommendedName>
</protein>
<dbReference type="CDD" id="cd00075">
    <property type="entry name" value="HATPase"/>
    <property type="match status" value="1"/>
</dbReference>
<sequence length="395" mass="41811">MTPEILALVAGCAGALTGAGAVLAFRFSERQQESAPPAGGQDDLPPGVSDVLAALRSAAVVLGDADEVVRASAAAYAAGVVRGRELVHPELRRMVRQCRRDAAVREEELELPAGPLGRGTLGVLARVSWLGAHHVLLLVEDRTEVRRVEEVRRDFVVNVSHELKTPVGALSLLAEAVAGAADDPEAVRHFASQMQRESVRLADLVKEIIDLSRLQSAQGVVQPELLDVDGIVREAIERTGSVVRARGADVVVAGERRTRVVGDRELLVTAVRNLVHNAVAYSPEGSRVVVEVRRVGGNAEISVIDRGVGIPAADLDRIFERFYRVDPARSRSTGGTGLGLSIVKHVAANHGGEVVVWSVVGEGSTFTLRLPDATEAAASSAPLRVPAVSQGHGPR</sequence>
<keyword evidence="5" id="KW-0808">Transferase</keyword>
<keyword evidence="10" id="KW-0547">Nucleotide-binding</keyword>
<comment type="subcellular location">
    <subcellularLocation>
        <location evidence="2">Cell membrane</location>
    </subcellularLocation>
</comment>
<gene>
    <name evidence="10" type="ORF">GCM10023225_27950</name>
</gene>
<dbReference type="EMBL" id="BAABIL010000470">
    <property type="protein sequence ID" value="GAA4988859.1"/>
    <property type="molecule type" value="Genomic_DNA"/>
</dbReference>
<feature type="domain" description="Histidine kinase" evidence="9">
    <location>
        <begin position="158"/>
        <end position="374"/>
    </location>
</feature>
<dbReference type="CDD" id="cd00082">
    <property type="entry name" value="HisKA"/>
    <property type="match status" value="1"/>
</dbReference>
<dbReference type="PROSITE" id="PS50109">
    <property type="entry name" value="HIS_KIN"/>
    <property type="match status" value="1"/>
</dbReference>
<evidence type="ECO:0000256" key="3">
    <source>
        <dbReference type="ARBA" id="ARBA00012438"/>
    </source>
</evidence>
<dbReference type="SMART" id="SM00387">
    <property type="entry name" value="HATPase_c"/>
    <property type="match status" value="1"/>
</dbReference>